<keyword evidence="1" id="KW-0472">Membrane</keyword>
<accession>A0ABY0VA03</accession>
<dbReference type="Proteomes" id="UP000198976">
    <property type="component" value="Chromosome I"/>
</dbReference>
<feature type="transmembrane region" description="Helical" evidence="1">
    <location>
        <begin position="40"/>
        <end position="60"/>
    </location>
</feature>
<reference evidence="2 3" key="1">
    <citation type="submission" date="2016-10" db="EMBL/GenBank/DDBJ databases">
        <authorList>
            <person name="Varghese N."/>
            <person name="Submissions S."/>
        </authorList>
    </citation>
    <scope>NUCLEOTIDE SEQUENCE [LARGE SCALE GENOMIC DNA]</scope>
    <source>
        <strain evidence="2 3">DSM 9169</strain>
    </source>
</reference>
<sequence length="114" mass="12337">MILIALLFGLMVLAAALWLRTDSPRSRWWQNANGLVDEKMAFATIPGLAGVLLGISILALGSMIPNPAGRWITGAAGALLLIASIVVSMMAFGRKPLPSWLTPSWYHSDPKRRP</sequence>
<keyword evidence="1" id="KW-0812">Transmembrane</keyword>
<keyword evidence="3" id="KW-1185">Reference proteome</keyword>
<name>A0ABY0VA03_9ACTO</name>
<keyword evidence="1" id="KW-1133">Transmembrane helix</keyword>
<gene>
    <name evidence="2" type="ORF">SAMN04489714_1679</name>
</gene>
<evidence type="ECO:0000313" key="3">
    <source>
        <dbReference type="Proteomes" id="UP000198976"/>
    </source>
</evidence>
<evidence type="ECO:0000313" key="2">
    <source>
        <dbReference type="EMBL" id="SDU02233.1"/>
    </source>
</evidence>
<proteinExistence type="predicted"/>
<dbReference type="EMBL" id="LT629792">
    <property type="protein sequence ID" value="SDU02233.1"/>
    <property type="molecule type" value="Genomic_DNA"/>
</dbReference>
<dbReference type="RefSeq" id="WP_058237203.1">
    <property type="nucleotide sequence ID" value="NZ_LT629792.1"/>
</dbReference>
<evidence type="ECO:0000256" key="1">
    <source>
        <dbReference type="SAM" id="Phobius"/>
    </source>
</evidence>
<protein>
    <recommendedName>
        <fullName evidence="4">SdpI/YhfL protein family protein</fullName>
    </recommendedName>
</protein>
<organism evidence="2 3">
    <name type="scientific">Schaalia radingae</name>
    <dbReference type="NCBI Taxonomy" id="131110"/>
    <lineage>
        <taxon>Bacteria</taxon>
        <taxon>Bacillati</taxon>
        <taxon>Actinomycetota</taxon>
        <taxon>Actinomycetes</taxon>
        <taxon>Actinomycetales</taxon>
        <taxon>Actinomycetaceae</taxon>
        <taxon>Schaalia</taxon>
    </lineage>
</organism>
<evidence type="ECO:0008006" key="4">
    <source>
        <dbReference type="Google" id="ProtNLM"/>
    </source>
</evidence>
<feature type="transmembrane region" description="Helical" evidence="1">
    <location>
        <begin position="72"/>
        <end position="92"/>
    </location>
</feature>